<organism evidence="1 2">
    <name type="scientific">Larinioides sclopetarius</name>
    <dbReference type="NCBI Taxonomy" id="280406"/>
    <lineage>
        <taxon>Eukaryota</taxon>
        <taxon>Metazoa</taxon>
        <taxon>Ecdysozoa</taxon>
        <taxon>Arthropoda</taxon>
        <taxon>Chelicerata</taxon>
        <taxon>Arachnida</taxon>
        <taxon>Araneae</taxon>
        <taxon>Araneomorphae</taxon>
        <taxon>Entelegynae</taxon>
        <taxon>Araneoidea</taxon>
        <taxon>Araneidae</taxon>
        <taxon>Larinioides</taxon>
    </lineage>
</organism>
<gene>
    <name evidence="1" type="ORF">LARSCL_LOCUS5385</name>
</gene>
<accession>A0AAV1ZGE8</accession>
<dbReference type="AlphaFoldDB" id="A0AAV1ZGE8"/>
<dbReference type="Proteomes" id="UP001497382">
    <property type="component" value="Unassembled WGS sequence"/>
</dbReference>
<evidence type="ECO:0000313" key="2">
    <source>
        <dbReference type="Proteomes" id="UP001497382"/>
    </source>
</evidence>
<protein>
    <submittedName>
        <fullName evidence="1">Uncharacterized protein</fullName>
    </submittedName>
</protein>
<proteinExistence type="predicted"/>
<name>A0AAV1ZGE8_9ARAC</name>
<dbReference type="EMBL" id="CAXIEN010000049">
    <property type="protein sequence ID" value="CAL1270599.1"/>
    <property type="molecule type" value="Genomic_DNA"/>
</dbReference>
<comment type="caution">
    <text evidence="1">The sequence shown here is derived from an EMBL/GenBank/DDBJ whole genome shotgun (WGS) entry which is preliminary data.</text>
</comment>
<sequence>MFRERMWIRSRSTAKSFRIKWNIFFDILRSTSTSYTPAADV</sequence>
<keyword evidence="2" id="KW-1185">Reference proteome</keyword>
<evidence type="ECO:0000313" key="1">
    <source>
        <dbReference type="EMBL" id="CAL1270599.1"/>
    </source>
</evidence>
<reference evidence="1 2" key="1">
    <citation type="submission" date="2024-04" db="EMBL/GenBank/DDBJ databases">
        <authorList>
            <person name="Rising A."/>
            <person name="Reimegard J."/>
            <person name="Sonavane S."/>
            <person name="Akerstrom W."/>
            <person name="Nylinder S."/>
            <person name="Hedman E."/>
            <person name="Kallberg Y."/>
        </authorList>
    </citation>
    <scope>NUCLEOTIDE SEQUENCE [LARGE SCALE GENOMIC DNA]</scope>
</reference>